<dbReference type="InterPro" id="IPR009000">
    <property type="entry name" value="Transl_B-barrel_sf"/>
</dbReference>
<reference evidence="4 5" key="1">
    <citation type="journal article" date="2014" name="BMC Genomics">
        <title>Nucleomorph and plastid genome sequences of the chlorarachniophyte Lotharella oceanica: convergent reductive evolution and frequent recombination in nucleomorph-bearing algae.</title>
        <authorList>
            <person name="Tanifuji G."/>
            <person name="Onodera N.T."/>
            <person name="Brown M.W."/>
            <person name="Curtis B.A."/>
            <person name="Roger A.J."/>
            <person name="Ka-Shu Wong G."/>
            <person name="Melkonian M."/>
            <person name="Archibald J.M."/>
        </authorList>
    </citation>
    <scope>NUCLEOTIDE SEQUENCE [LARGE SCALE GENOMIC DNA]</scope>
    <source>
        <strain evidence="4 5">CCMP622</strain>
    </source>
</reference>
<protein>
    <submittedName>
        <fullName evidence="4">60S ribosomal protein L3</fullName>
    </submittedName>
</protein>
<keyword evidence="2 4" id="KW-0689">Ribosomal protein</keyword>
<dbReference type="InterPro" id="IPR000597">
    <property type="entry name" value="Ribosomal_uL3"/>
</dbReference>
<dbReference type="SUPFAM" id="SSF50447">
    <property type="entry name" value="Translation proteins"/>
    <property type="match status" value="1"/>
</dbReference>
<dbReference type="PANTHER" id="PTHR11363">
    <property type="entry name" value="60S RIBOSOMAL PROTEIN L3-RELATED"/>
    <property type="match status" value="1"/>
</dbReference>
<evidence type="ECO:0000313" key="5">
    <source>
        <dbReference type="Proteomes" id="UP000243670"/>
    </source>
</evidence>
<dbReference type="InterPro" id="IPR044892">
    <property type="entry name" value="Ribosomal_L3_dom_3_arc_sf"/>
</dbReference>
<evidence type="ECO:0000256" key="3">
    <source>
        <dbReference type="ARBA" id="ARBA00023274"/>
    </source>
</evidence>
<comment type="similarity">
    <text evidence="1">Belongs to the universal ribosomal protein uL3 family.</text>
</comment>
<dbReference type="GO" id="GO:0006412">
    <property type="term" value="P:translation"/>
    <property type="evidence" value="ECO:0007669"/>
    <property type="project" value="InterPro"/>
</dbReference>
<dbReference type="Gene3D" id="4.10.960.10">
    <property type="entry name" value="Ribosomal protein L3, domain 3"/>
    <property type="match status" value="1"/>
</dbReference>
<sequence>MNVRNIFLDPRLGSLGFLPKKRIKKKIFKSNHFSNLLFLDYPSLYFFLGYKVGMTHLIRYSQLKSSRLFQQEICDAVTLIECPPLFIYGLTMYTYTGIYLQKFNTIISYFYKKNKNIFEIENKDLINKFEKNKFQSYLRNFLLIRILCYSKKLKKNKKLKTNYSFEIQLEGGNSSSKLECGLKLIGKELHIDSIIRPHDFIDIISVTKGKGLQGVIKRWGITRLPRKTHRGLRKVACIGSWTPSRVSWTIARSGQMGYHKRMILNLKILKIGILEDMSYDSVTFFDVNKKDVNCMGGFPKYGIVRDDYVIVKGSVPGTPKRPILIKKYSRNSTNNQKNEKIEIKTIDTSSKTGHGKFQTTSSKLFSYSTKNMSPQTLFKLYYND</sequence>
<evidence type="ECO:0000256" key="2">
    <source>
        <dbReference type="ARBA" id="ARBA00022980"/>
    </source>
</evidence>
<gene>
    <name evidence="4" type="primary">rpl3</name>
    <name evidence="4" type="ORF">M951_chr2138</name>
</gene>
<evidence type="ECO:0000256" key="1">
    <source>
        <dbReference type="ARBA" id="ARBA00006540"/>
    </source>
</evidence>
<dbReference type="GO" id="GO:0003723">
    <property type="term" value="F:RNA binding"/>
    <property type="evidence" value="ECO:0007669"/>
    <property type="project" value="TreeGrafter"/>
</dbReference>
<accession>A0A060DGB0</accession>
<dbReference type="Pfam" id="PF00297">
    <property type="entry name" value="Ribosomal_L3"/>
    <property type="match status" value="1"/>
</dbReference>
<dbReference type="Gene3D" id="2.40.30.10">
    <property type="entry name" value="Translation factors"/>
    <property type="match status" value="1"/>
</dbReference>
<dbReference type="GO" id="GO:0003735">
    <property type="term" value="F:structural constituent of ribosome"/>
    <property type="evidence" value="ECO:0007669"/>
    <property type="project" value="InterPro"/>
</dbReference>
<name>A0A060DGB0_9EUKA</name>
<dbReference type="Gene3D" id="3.30.1430.10">
    <property type="match status" value="1"/>
</dbReference>
<dbReference type="AlphaFoldDB" id="A0A060DGB0"/>
<keyword evidence="4" id="KW-0542">Nucleomorph</keyword>
<dbReference type="EMBL" id="CP006628">
    <property type="protein sequence ID" value="AIB09833.1"/>
    <property type="molecule type" value="Genomic_DNA"/>
</dbReference>
<evidence type="ECO:0000313" key="4">
    <source>
        <dbReference type="EMBL" id="AIB09833.1"/>
    </source>
</evidence>
<dbReference type="FunFam" id="2.40.30.10:FF:000351">
    <property type="entry name" value="Ribosomal protein L3"/>
    <property type="match status" value="1"/>
</dbReference>
<dbReference type="PANTHER" id="PTHR11363:SF5">
    <property type="entry name" value="LARGE RIBOSOMAL SUBUNIT PROTEIN UL3"/>
    <property type="match status" value="1"/>
</dbReference>
<dbReference type="InterPro" id="IPR045077">
    <property type="entry name" value="L3_arc_euk"/>
</dbReference>
<organism evidence="4 5">
    <name type="scientific">Lotharella oceanica</name>
    <dbReference type="NCBI Taxonomy" id="641309"/>
    <lineage>
        <taxon>Eukaryota</taxon>
        <taxon>Sar</taxon>
        <taxon>Rhizaria</taxon>
        <taxon>Cercozoa</taxon>
        <taxon>Chlorarachniophyceae</taxon>
        <taxon>Lotharella</taxon>
    </lineage>
</organism>
<dbReference type="GO" id="GO:0022625">
    <property type="term" value="C:cytosolic large ribosomal subunit"/>
    <property type="evidence" value="ECO:0007669"/>
    <property type="project" value="TreeGrafter"/>
</dbReference>
<proteinExistence type="inferred from homology"/>
<dbReference type="Proteomes" id="UP000243670">
    <property type="component" value="Nucleomorph 2"/>
</dbReference>
<keyword evidence="3" id="KW-0687">Ribonucleoprotein</keyword>
<geneLocation type="nucleomorph" evidence="4"/>